<feature type="domain" description="Isochorismatase-like" evidence="1">
    <location>
        <begin position="8"/>
        <end position="157"/>
    </location>
</feature>
<evidence type="ECO:0000313" key="3">
    <source>
        <dbReference type="Proteomes" id="UP000182350"/>
    </source>
</evidence>
<dbReference type="STRING" id="1122209.SAMN02745752_01084"/>
<evidence type="ECO:0000259" key="1">
    <source>
        <dbReference type="Pfam" id="PF00857"/>
    </source>
</evidence>
<dbReference type="InterPro" id="IPR050993">
    <property type="entry name" value="Isochorismatase_domain"/>
</dbReference>
<proteinExistence type="predicted"/>
<name>A0A1K1VV45_9GAMM</name>
<dbReference type="PANTHER" id="PTHR14119">
    <property type="entry name" value="HYDROLASE"/>
    <property type="match status" value="1"/>
</dbReference>
<dbReference type="CDD" id="cd01012">
    <property type="entry name" value="YcaC_related"/>
    <property type="match status" value="1"/>
</dbReference>
<dbReference type="SUPFAM" id="SSF52499">
    <property type="entry name" value="Isochorismatase-like hydrolases"/>
    <property type="match status" value="1"/>
</dbReference>
<dbReference type="RefSeq" id="WP_072325338.1">
    <property type="nucleotide sequence ID" value="NZ_FPJW01000003.1"/>
</dbReference>
<accession>A0A1K1VV45</accession>
<dbReference type="Gene3D" id="3.40.50.850">
    <property type="entry name" value="Isochorismatase-like"/>
    <property type="match status" value="1"/>
</dbReference>
<sequence>MLLQASTSLLLVVDIQSKLAPHIHQASNVINTSCWLLEIARELGVTIRATEQYPEGIGSSVSAIARLLKEGETLQKMHFSAMKEEHIHNHLADLGKPQVVLMGTEAHVCCFQTAADLLEQGYSVYLVEEGLGSRNPKDKQLALERLKQLGAQVVSREMVAFEWLEKAGTDTFRRINRGWIR</sequence>
<dbReference type="EMBL" id="FPJW01000003">
    <property type="protein sequence ID" value="SFX28978.1"/>
    <property type="molecule type" value="Genomic_DNA"/>
</dbReference>
<dbReference type="Proteomes" id="UP000182350">
    <property type="component" value="Unassembled WGS sequence"/>
</dbReference>
<dbReference type="AlphaFoldDB" id="A0A1K1VV45"/>
<dbReference type="InterPro" id="IPR036380">
    <property type="entry name" value="Isochorismatase-like_sf"/>
</dbReference>
<gene>
    <name evidence="2" type="ORF">SAMN02745752_01084</name>
</gene>
<keyword evidence="3" id="KW-1185">Reference proteome</keyword>
<organism evidence="2 3">
    <name type="scientific">Marinospirillum alkaliphilum DSM 21637</name>
    <dbReference type="NCBI Taxonomy" id="1122209"/>
    <lineage>
        <taxon>Bacteria</taxon>
        <taxon>Pseudomonadati</taxon>
        <taxon>Pseudomonadota</taxon>
        <taxon>Gammaproteobacteria</taxon>
        <taxon>Oceanospirillales</taxon>
        <taxon>Oceanospirillaceae</taxon>
        <taxon>Marinospirillum</taxon>
    </lineage>
</organism>
<dbReference type="Pfam" id="PF00857">
    <property type="entry name" value="Isochorismatase"/>
    <property type="match status" value="1"/>
</dbReference>
<dbReference type="OrthoDB" id="9796958at2"/>
<evidence type="ECO:0000313" key="2">
    <source>
        <dbReference type="EMBL" id="SFX28978.1"/>
    </source>
</evidence>
<protein>
    <submittedName>
        <fullName evidence="2">Nicotinamidase-related amidase</fullName>
    </submittedName>
</protein>
<dbReference type="InterPro" id="IPR000868">
    <property type="entry name" value="Isochorismatase-like_dom"/>
</dbReference>
<dbReference type="PANTHER" id="PTHR14119:SF3">
    <property type="entry name" value="ISOCHORISMATASE DOMAIN-CONTAINING PROTEIN 2"/>
    <property type="match status" value="1"/>
</dbReference>
<reference evidence="2 3" key="1">
    <citation type="submission" date="2016-11" db="EMBL/GenBank/DDBJ databases">
        <authorList>
            <person name="Jaros S."/>
            <person name="Januszkiewicz K."/>
            <person name="Wedrychowicz H."/>
        </authorList>
    </citation>
    <scope>NUCLEOTIDE SEQUENCE [LARGE SCALE GENOMIC DNA]</scope>
    <source>
        <strain evidence="2 3">DSM 21637</strain>
    </source>
</reference>